<evidence type="ECO:0000256" key="3">
    <source>
        <dbReference type="ARBA" id="ARBA00022833"/>
    </source>
</evidence>
<dbReference type="GO" id="GO:0003677">
    <property type="term" value="F:DNA binding"/>
    <property type="evidence" value="ECO:0007669"/>
    <property type="project" value="UniProtKB-UniRule"/>
</dbReference>
<evidence type="ECO:0000259" key="6">
    <source>
        <dbReference type="PROSITE" id="PS50950"/>
    </source>
</evidence>
<dbReference type="Pfam" id="PF21789">
    <property type="entry name" value="TNP-like_RNaseH_C"/>
    <property type="match status" value="1"/>
</dbReference>
<keyword evidence="1" id="KW-0479">Metal-binding</keyword>
<sequence length="1019" mass="114100">MPRCAVPGCRSGYSSATSNEVPFVQRHFFKPPKDPNVLREWNNAAGRANFEVTQRSYICDRHFDEADICTSFQHVVNGETVSIPRGRWELKKASVLVAEDDITPVLQSESETCTEMLEHENRAASNAESMEVIMKESSTEDLPVYGAWCVQHTDERVVFYKLQEIGGVVFIERAVVINKNSTVVVSAKGKLVPESSYTFINSDKLNFTTLKDAAPFLHLIESLGICNGFDSRLCPLISTSKTAERSGRTWRSKRCAVLSAKALCVQCRKAKKNLQCRQKRRSRKSKYVPLPSALLRNLRKKTIRATVLREKYKRDLLSLKKKLSSDPSNALLSEVLAELPPLQQLAFRTALQSMKAKSSRGVRYDCGWLLSCLLLKISSPRVYRLMSRMKILPLPTSTRLRQIIRGMPCEFGFNKLSLSSIGAFMKTMKGVQCYGTLVIDEMKVRQAVAFNRQTYKIDGFVNYGDGEVSAATADHALVAMFVPLFHSWVQPIASFATKNAAPGHVLAKIVLDAIVQLRKHNAIVVAVISDGASTNKAMWSNFGISGKLHTANHKVQHPCEPNQSLYFLCDVPHIVKCIRNHLLRHKYGMIGEHRINYDHYRVLQEVDGKEQLRIVPKLTAEHVCPDNMRKMSVKLAVQLLSRSTAIGLDVYRRLKQDGLEDCEGTAAFTRIINDLFDALNIKLPRFGIRSTSKEIKARAINVLLLKNIRNRNHVEKGTAMFASQVTMESLRVTLSSILELTNDLLAKGARYVLTGKLNQDPLERFFGITRSFGGDEDHPTILSFSHIYRLLSLYTPVKASIAGNVQEEPTLILATVQETMKQGKKQQLATYEKLRETISAKISEVCLPGISSASHSGPTPLPDHGYALPAVQECVVYYLCGYIVHSFLKHVNCAACISSIQSTNTKFPASLLTLAREFRNGSLKHPSTELYTMLKRVEEKLSLVLGENHLCADMFWDALDVIKDCDVPSVGCSVHKDILTSEIVHSYVVLRMHFFTRDVCKKLSASGRVSSTKKKAKLL</sequence>
<organism evidence="7 8">
    <name type="scientific">Rhipicephalus microplus</name>
    <name type="common">Cattle tick</name>
    <name type="synonym">Boophilus microplus</name>
    <dbReference type="NCBI Taxonomy" id="6941"/>
    <lineage>
        <taxon>Eukaryota</taxon>
        <taxon>Metazoa</taxon>
        <taxon>Ecdysozoa</taxon>
        <taxon>Arthropoda</taxon>
        <taxon>Chelicerata</taxon>
        <taxon>Arachnida</taxon>
        <taxon>Acari</taxon>
        <taxon>Parasitiformes</taxon>
        <taxon>Ixodida</taxon>
        <taxon>Ixodoidea</taxon>
        <taxon>Ixodidae</taxon>
        <taxon>Rhipicephalinae</taxon>
        <taxon>Rhipicephalus</taxon>
        <taxon>Boophilus</taxon>
    </lineage>
</organism>
<dbReference type="SMART" id="SM00692">
    <property type="entry name" value="DM3"/>
    <property type="match status" value="1"/>
</dbReference>
<dbReference type="AlphaFoldDB" id="A0A9J6ET85"/>
<feature type="domain" description="THAP-type" evidence="6">
    <location>
        <begin position="1"/>
        <end position="87"/>
    </location>
</feature>
<dbReference type="Proteomes" id="UP000821866">
    <property type="component" value="Chromosome 10"/>
</dbReference>
<dbReference type="EMBL" id="JABSTU010000002">
    <property type="protein sequence ID" value="KAH8037389.1"/>
    <property type="molecule type" value="Genomic_DNA"/>
</dbReference>
<dbReference type="Pfam" id="PF21787">
    <property type="entry name" value="TNP-like_RNaseH_N"/>
    <property type="match status" value="1"/>
</dbReference>
<dbReference type="Pfam" id="PF05485">
    <property type="entry name" value="THAP"/>
    <property type="match status" value="1"/>
</dbReference>
<keyword evidence="3" id="KW-0862">Zinc</keyword>
<reference evidence="7" key="1">
    <citation type="journal article" date="2020" name="Cell">
        <title>Large-Scale Comparative Analyses of Tick Genomes Elucidate Their Genetic Diversity and Vector Capacities.</title>
        <authorList>
            <consortium name="Tick Genome and Microbiome Consortium (TIGMIC)"/>
            <person name="Jia N."/>
            <person name="Wang J."/>
            <person name="Shi W."/>
            <person name="Du L."/>
            <person name="Sun Y."/>
            <person name="Zhan W."/>
            <person name="Jiang J.F."/>
            <person name="Wang Q."/>
            <person name="Zhang B."/>
            <person name="Ji P."/>
            <person name="Bell-Sakyi L."/>
            <person name="Cui X.M."/>
            <person name="Yuan T.T."/>
            <person name="Jiang B.G."/>
            <person name="Yang W.F."/>
            <person name="Lam T.T."/>
            <person name="Chang Q.C."/>
            <person name="Ding S.J."/>
            <person name="Wang X.J."/>
            <person name="Zhu J.G."/>
            <person name="Ruan X.D."/>
            <person name="Zhao L."/>
            <person name="Wei J.T."/>
            <person name="Ye R.Z."/>
            <person name="Que T.C."/>
            <person name="Du C.H."/>
            <person name="Zhou Y.H."/>
            <person name="Cheng J.X."/>
            <person name="Dai P.F."/>
            <person name="Guo W.B."/>
            <person name="Han X.H."/>
            <person name="Huang E.J."/>
            <person name="Li L.F."/>
            <person name="Wei W."/>
            <person name="Gao Y.C."/>
            <person name="Liu J.Z."/>
            <person name="Shao H.Z."/>
            <person name="Wang X."/>
            <person name="Wang C.C."/>
            <person name="Yang T.C."/>
            <person name="Huo Q.B."/>
            <person name="Li W."/>
            <person name="Chen H.Y."/>
            <person name="Chen S.E."/>
            <person name="Zhou L.G."/>
            <person name="Ni X.B."/>
            <person name="Tian J.H."/>
            <person name="Sheng Y."/>
            <person name="Liu T."/>
            <person name="Pan Y.S."/>
            <person name="Xia L.Y."/>
            <person name="Li J."/>
            <person name="Zhao F."/>
            <person name="Cao W.C."/>
        </authorList>
    </citation>
    <scope>NUCLEOTIDE SEQUENCE</scope>
    <source>
        <strain evidence="7">Rmic-2018</strain>
    </source>
</reference>
<dbReference type="InterPro" id="IPR048366">
    <property type="entry name" value="TNP-like_GBD"/>
</dbReference>
<accession>A0A9J6ET85</accession>
<dbReference type="VEuPathDB" id="VectorBase:LOC119168265"/>
<dbReference type="SUPFAM" id="SSF57716">
    <property type="entry name" value="Glucocorticoid receptor-like (DNA-binding domain)"/>
    <property type="match status" value="1"/>
</dbReference>
<dbReference type="GO" id="GO:0008270">
    <property type="term" value="F:zinc ion binding"/>
    <property type="evidence" value="ECO:0007669"/>
    <property type="project" value="UniProtKB-KW"/>
</dbReference>
<protein>
    <recommendedName>
        <fullName evidence="6">THAP-type domain-containing protein</fullName>
    </recommendedName>
</protein>
<dbReference type="SMART" id="SM00980">
    <property type="entry name" value="THAP"/>
    <property type="match status" value="1"/>
</dbReference>
<dbReference type="PANTHER" id="PTHR47577:SF2">
    <property type="entry name" value="THAP DOMAIN CONTAINING 9"/>
    <property type="match status" value="1"/>
</dbReference>
<name>A0A9J6ET85_RHIMP</name>
<dbReference type="PANTHER" id="PTHR47577">
    <property type="entry name" value="THAP DOMAIN-CONTAINING PROTEIN 6"/>
    <property type="match status" value="1"/>
</dbReference>
<dbReference type="InterPro" id="IPR048365">
    <property type="entry name" value="TNP-like_RNaseH_N"/>
</dbReference>
<gene>
    <name evidence="7" type="ORF">HPB51_009944</name>
</gene>
<dbReference type="Pfam" id="PF21788">
    <property type="entry name" value="TNP-like_GBD"/>
    <property type="match status" value="1"/>
</dbReference>
<reference evidence="7" key="2">
    <citation type="submission" date="2021-09" db="EMBL/GenBank/DDBJ databases">
        <authorList>
            <person name="Jia N."/>
            <person name="Wang J."/>
            <person name="Shi W."/>
            <person name="Du L."/>
            <person name="Sun Y."/>
            <person name="Zhan W."/>
            <person name="Jiang J."/>
            <person name="Wang Q."/>
            <person name="Zhang B."/>
            <person name="Ji P."/>
            <person name="Sakyi L.B."/>
            <person name="Cui X."/>
            <person name="Yuan T."/>
            <person name="Jiang B."/>
            <person name="Yang W."/>
            <person name="Lam T.T.-Y."/>
            <person name="Chang Q."/>
            <person name="Ding S."/>
            <person name="Wang X."/>
            <person name="Zhu J."/>
            <person name="Ruan X."/>
            <person name="Zhao L."/>
            <person name="Wei J."/>
            <person name="Que T."/>
            <person name="Du C."/>
            <person name="Cheng J."/>
            <person name="Dai P."/>
            <person name="Han X."/>
            <person name="Huang E."/>
            <person name="Gao Y."/>
            <person name="Liu J."/>
            <person name="Shao H."/>
            <person name="Ye R."/>
            <person name="Li L."/>
            <person name="Wei W."/>
            <person name="Wang X."/>
            <person name="Wang C."/>
            <person name="Huo Q."/>
            <person name="Li W."/>
            <person name="Guo W."/>
            <person name="Chen H."/>
            <person name="Chen S."/>
            <person name="Zhou L."/>
            <person name="Zhou L."/>
            <person name="Ni X."/>
            <person name="Tian J."/>
            <person name="Zhou Y."/>
            <person name="Sheng Y."/>
            <person name="Liu T."/>
            <person name="Pan Y."/>
            <person name="Xia L."/>
            <person name="Li J."/>
            <person name="Zhao F."/>
            <person name="Cao W."/>
        </authorList>
    </citation>
    <scope>NUCLEOTIDE SEQUENCE</scope>
    <source>
        <strain evidence="7">Rmic-2018</strain>
        <tissue evidence="7">Larvae</tissue>
    </source>
</reference>
<evidence type="ECO:0000256" key="2">
    <source>
        <dbReference type="ARBA" id="ARBA00022771"/>
    </source>
</evidence>
<keyword evidence="2 5" id="KW-0863">Zinc-finger</keyword>
<dbReference type="InterPro" id="IPR006612">
    <property type="entry name" value="THAP_Znf"/>
</dbReference>
<comment type="caution">
    <text evidence="7">The sequence shown here is derived from an EMBL/GenBank/DDBJ whole genome shotgun (WGS) entry which is preliminary data.</text>
</comment>
<evidence type="ECO:0000256" key="1">
    <source>
        <dbReference type="ARBA" id="ARBA00022723"/>
    </source>
</evidence>
<evidence type="ECO:0000313" key="8">
    <source>
        <dbReference type="Proteomes" id="UP000821866"/>
    </source>
</evidence>
<keyword evidence="8" id="KW-1185">Reference proteome</keyword>
<evidence type="ECO:0000256" key="4">
    <source>
        <dbReference type="ARBA" id="ARBA00023125"/>
    </source>
</evidence>
<proteinExistence type="predicted"/>
<evidence type="ECO:0000313" key="7">
    <source>
        <dbReference type="EMBL" id="KAH8037389.1"/>
    </source>
</evidence>
<dbReference type="InterPro" id="IPR048367">
    <property type="entry name" value="TNP-like_RNaseH_C"/>
</dbReference>
<dbReference type="PROSITE" id="PS50950">
    <property type="entry name" value="ZF_THAP"/>
    <property type="match status" value="1"/>
</dbReference>
<evidence type="ECO:0000256" key="5">
    <source>
        <dbReference type="PROSITE-ProRule" id="PRU00309"/>
    </source>
</evidence>
<keyword evidence="4 5" id="KW-0238">DNA-binding</keyword>